<comment type="similarity">
    <text evidence="1">Belongs to the SUI1 family.</text>
</comment>
<keyword evidence="6" id="KW-1185">Reference proteome</keyword>
<feature type="domain" description="SUI1" evidence="4">
    <location>
        <begin position="37"/>
        <end position="103"/>
    </location>
</feature>
<dbReference type="AlphaFoldDB" id="A0AAE3H401"/>
<protein>
    <submittedName>
        <fullName evidence="5">Translation initiation factor</fullName>
    </submittedName>
</protein>
<proteinExistence type="inferred from homology"/>
<dbReference type="Proteomes" id="UP001204144">
    <property type="component" value="Unassembled WGS sequence"/>
</dbReference>
<dbReference type="GO" id="GO:0001731">
    <property type="term" value="P:formation of translation preinitiation complex"/>
    <property type="evidence" value="ECO:0007669"/>
    <property type="project" value="TreeGrafter"/>
</dbReference>
<dbReference type="InterPro" id="IPR050318">
    <property type="entry name" value="DENR/SUI1_TIF"/>
</dbReference>
<evidence type="ECO:0000256" key="1">
    <source>
        <dbReference type="ARBA" id="ARBA00005422"/>
    </source>
</evidence>
<evidence type="ECO:0000259" key="4">
    <source>
        <dbReference type="PROSITE" id="PS50296"/>
    </source>
</evidence>
<sequence length="111" mass="12224">MKKTKNQGGVVYSTNPDFEYDNFDTEAETLPNDKQNFKIWLDRKGGGKVVSRVEGFIGTEDDLQALKKKLQNACGSGGTAKEAEILIQGDHRDKILAFLLKEGYKAKKAGG</sequence>
<evidence type="ECO:0000256" key="2">
    <source>
        <dbReference type="ARBA" id="ARBA00022845"/>
    </source>
</evidence>
<dbReference type="PANTHER" id="PTHR12789">
    <property type="entry name" value="DENSITY-REGULATED PROTEIN HOMOLOG"/>
    <property type="match status" value="1"/>
</dbReference>
<keyword evidence="2" id="KW-0810">Translation regulation</keyword>
<evidence type="ECO:0000313" key="5">
    <source>
        <dbReference type="EMBL" id="MCP9764343.1"/>
    </source>
</evidence>
<gene>
    <name evidence="5" type="ORF">EGI31_15470</name>
</gene>
<dbReference type="EMBL" id="RJUF01000173">
    <property type="protein sequence ID" value="MCP9764343.1"/>
    <property type="molecule type" value="Genomic_DNA"/>
</dbReference>
<dbReference type="GO" id="GO:0003729">
    <property type="term" value="F:mRNA binding"/>
    <property type="evidence" value="ECO:0007669"/>
    <property type="project" value="TreeGrafter"/>
</dbReference>
<name>A0AAE3H401_9BACT</name>
<dbReference type="Gene3D" id="3.30.780.10">
    <property type="entry name" value="SUI1-like domain"/>
    <property type="match status" value="1"/>
</dbReference>
<keyword evidence="5" id="KW-0396">Initiation factor</keyword>
<dbReference type="SUPFAM" id="SSF55159">
    <property type="entry name" value="eIF1-like"/>
    <property type="match status" value="1"/>
</dbReference>
<keyword evidence="3" id="KW-0648">Protein biosynthesis</keyword>
<reference evidence="5 6" key="1">
    <citation type="submission" date="2018-11" db="EMBL/GenBank/DDBJ databases">
        <title>Novel bacteria species description.</title>
        <authorList>
            <person name="Han J.-H."/>
        </authorList>
    </citation>
    <scope>NUCLEOTIDE SEQUENCE [LARGE SCALE GENOMIC DNA]</scope>
    <source>
        <strain evidence="5 6">KCTC23259</strain>
    </source>
</reference>
<dbReference type="PIRSF" id="PIRSF037511">
    <property type="entry name" value="Transl_init_SUI1_pro"/>
    <property type="match status" value="1"/>
</dbReference>
<comment type="caution">
    <text evidence="5">The sequence shown here is derived from an EMBL/GenBank/DDBJ whole genome shotgun (WGS) entry which is preliminary data.</text>
</comment>
<organism evidence="5 6">
    <name type="scientific">Lacihabitans soyangensis</name>
    <dbReference type="NCBI Taxonomy" id="869394"/>
    <lineage>
        <taxon>Bacteria</taxon>
        <taxon>Pseudomonadati</taxon>
        <taxon>Bacteroidota</taxon>
        <taxon>Cytophagia</taxon>
        <taxon>Cytophagales</taxon>
        <taxon>Leadbetterellaceae</taxon>
        <taxon>Lacihabitans</taxon>
    </lineage>
</organism>
<dbReference type="InterPro" id="IPR036877">
    <property type="entry name" value="SUI1_dom_sf"/>
</dbReference>
<dbReference type="RefSeq" id="WP_255038029.1">
    <property type="nucleotide sequence ID" value="NZ_RJUF01000173.1"/>
</dbReference>
<dbReference type="GO" id="GO:0002188">
    <property type="term" value="P:translation reinitiation"/>
    <property type="evidence" value="ECO:0007669"/>
    <property type="project" value="TreeGrafter"/>
</dbReference>
<accession>A0AAE3H401</accession>
<dbReference type="GO" id="GO:0006417">
    <property type="term" value="P:regulation of translation"/>
    <property type="evidence" value="ECO:0007669"/>
    <property type="project" value="UniProtKB-KW"/>
</dbReference>
<evidence type="ECO:0000256" key="3">
    <source>
        <dbReference type="ARBA" id="ARBA00022917"/>
    </source>
</evidence>
<dbReference type="CDD" id="cd11567">
    <property type="entry name" value="YciH_like"/>
    <property type="match status" value="1"/>
</dbReference>
<dbReference type="GO" id="GO:0003743">
    <property type="term" value="F:translation initiation factor activity"/>
    <property type="evidence" value="ECO:0007669"/>
    <property type="project" value="UniProtKB-KW"/>
</dbReference>
<dbReference type="PROSITE" id="PS50296">
    <property type="entry name" value="SUI1"/>
    <property type="match status" value="1"/>
</dbReference>
<evidence type="ECO:0000313" key="6">
    <source>
        <dbReference type="Proteomes" id="UP001204144"/>
    </source>
</evidence>
<dbReference type="Pfam" id="PF01253">
    <property type="entry name" value="SUI1"/>
    <property type="match status" value="1"/>
</dbReference>
<dbReference type="InterPro" id="IPR005872">
    <property type="entry name" value="SUI1_arc_bac"/>
</dbReference>
<dbReference type="InterPro" id="IPR001950">
    <property type="entry name" value="SUI1"/>
</dbReference>
<dbReference type="PANTHER" id="PTHR12789:SF0">
    <property type="entry name" value="DENSITY-REGULATED PROTEIN"/>
    <property type="match status" value="1"/>
</dbReference>